<keyword evidence="3" id="KW-1185">Reference proteome</keyword>
<evidence type="ECO:0008006" key="4">
    <source>
        <dbReference type="Google" id="ProtNLM"/>
    </source>
</evidence>
<name>A0AAV3X388_9CYAN</name>
<dbReference type="AlphaFoldDB" id="A0AAV3X388"/>
<evidence type="ECO:0000313" key="2">
    <source>
        <dbReference type="EMBL" id="GET36468.1"/>
    </source>
</evidence>
<keyword evidence="1" id="KW-1133">Transmembrane helix</keyword>
<sequence>MIDKIISFVTPGPMTETFSFRARVFYSWISLGGILTLIGTIIALILGGPIDVGTIIAMPIVVCLFGLFGLGLDSLQGRSSEYPGWYWLLFPILSYLVIGFFLAFALVGFLLAIVGISLPQPPRIVRQPKYSKIDPQKFRQELKNMKGEELLKEFDKQLKEIENSNKIKPEEKKVIKKLKALDRSALRSQLSNALNDDEMEILFMLILKLLGFELR</sequence>
<comment type="caution">
    <text evidence="2">The sequence shown here is derived from an EMBL/GenBank/DDBJ whole genome shotgun (WGS) entry which is preliminary data.</text>
</comment>
<organism evidence="2 3">
    <name type="scientific">Microseira wollei NIES-4236</name>
    <dbReference type="NCBI Taxonomy" id="2530354"/>
    <lineage>
        <taxon>Bacteria</taxon>
        <taxon>Bacillati</taxon>
        <taxon>Cyanobacteriota</taxon>
        <taxon>Cyanophyceae</taxon>
        <taxon>Oscillatoriophycideae</taxon>
        <taxon>Aerosakkonematales</taxon>
        <taxon>Aerosakkonemataceae</taxon>
        <taxon>Microseira</taxon>
    </lineage>
</organism>
<feature type="transmembrane region" description="Helical" evidence="1">
    <location>
        <begin position="25"/>
        <end position="46"/>
    </location>
</feature>
<keyword evidence="1" id="KW-0812">Transmembrane</keyword>
<feature type="transmembrane region" description="Helical" evidence="1">
    <location>
        <begin position="53"/>
        <end position="72"/>
    </location>
</feature>
<accession>A0AAV3X388</accession>
<keyword evidence="1" id="KW-0472">Membrane</keyword>
<proteinExistence type="predicted"/>
<protein>
    <recommendedName>
        <fullName evidence="4">DUF805 domain-containing protein</fullName>
    </recommendedName>
</protein>
<dbReference type="EMBL" id="BLAY01000013">
    <property type="protein sequence ID" value="GET36468.1"/>
    <property type="molecule type" value="Genomic_DNA"/>
</dbReference>
<dbReference type="Proteomes" id="UP001050975">
    <property type="component" value="Unassembled WGS sequence"/>
</dbReference>
<evidence type="ECO:0000313" key="3">
    <source>
        <dbReference type="Proteomes" id="UP001050975"/>
    </source>
</evidence>
<evidence type="ECO:0000256" key="1">
    <source>
        <dbReference type="SAM" id="Phobius"/>
    </source>
</evidence>
<gene>
    <name evidence="2" type="ORF">MiSe_12190</name>
</gene>
<dbReference type="RefSeq" id="WP_226576076.1">
    <property type="nucleotide sequence ID" value="NZ_BLAY01000013.1"/>
</dbReference>
<reference evidence="2" key="1">
    <citation type="submission" date="2019-10" db="EMBL/GenBank/DDBJ databases">
        <title>Draft genome sequece of Microseira wollei NIES-4236.</title>
        <authorList>
            <person name="Yamaguchi H."/>
            <person name="Suzuki S."/>
            <person name="Kawachi M."/>
        </authorList>
    </citation>
    <scope>NUCLEOTIDE SEQUENCE</scope>
    <source>
        <strain evidence="2">NIES-4236</strain>
    </source>
</reference>
<feature type="transmembrane region" description="Helical" evidence="1">
    <location>
        <begin position="92"/>
        <end position="118"/>
    </location>
</feature>